<dbReference type="Proteomes" id="UP000702964">
    <property type="component" value="Unassembled WGS sequence"/>
</dbReference>
<protein>
    <submittedName>
        <fullName evidence="2">Uncharacterized protein</fullName>
    </submittedName>
</protein>
<reference evidence="2" key="1">
    <citation type="journal article" date="2015" name="Genom Data">
        <title>Draft genome sequences of Phytophthora kernoviae and Phytophthora ramorum lineage EU2 from Scotland.</title>
        <authorList>
            <person name="Sambles C."/>
            <person name="Schlenzig A."/>
            <person name="O'Neill P."/>
            <person name="Grant M."/>
            <person name="Studholme D.J."/>
        </authorList>
    </citation>
    <scope>NUCLEOTIDE SEQUENCE</scope>
    <source>
        <strain evidence="2">00238/432</strain>
    </source>
</reference>
<feature type="coiled-coil region" evidence="1">
    <location>
        <begin position="328"/>
        <end position="355"/>
    </location>
</feature>
<evidence type="ECO:0000313" key="2">
    <source>
        <dbReference type="EMBL" id="KAF4318072.1"/>
    </source>
</evidence>
<accession>A0A8J4S829</accession>
<reference evidence="2" key="2">
    <citation type="submission" date="2020-02" db="EMBL/GenBank/DDBJ databases">
        <authorList>
            <person name="Studholme D.J."/>
        </authorList>
    </citation>
    <scope>NUCLEOTIDE SEQUENCE</scope>
    <source>
        <strain evidence="2">00238/432</strain>
    </source>
</reference>
<keyword evidence="1" id="KW-0175">Coiled coil</keyword>
<evidence type="ECO:0000256" key="1">
    <source>
        <dbReference type="SAM" id="Coils"/>
    </source>
</evidence>
<organism evidence="2 3">
    <name type="scientific">Phytophthora kernoviae 00238/432</name>
    <dbReference type="NCBI Taxonomy" id="1284355"/>
    <lineage>
        <taxon>Eukaryota</taxon>
        <taxon>Sar</taxon>
        <taxon>Stramenopiles</taxon>
        <taxon>Oomycota</taxon>
        <taxon>Peronosporomycetes</taxon>
        <taxon>Peronosporales</taxon>
        <taxon>Peronosporaceae</taxon>
        <taxon>Phytophthora</taxon>
    </lineage>
</organism>
<evidence type="ECO:0000313" key="3">
    <source>
        <dbReference type="Proteomes" id="UP000702964"/>
    </source>
</evidence>
<sequence>MADIVRAFIQKGMSVDAYTEEIDFITTIIRQEITIAINGLSNRLAGLASKDLIMSAASYYSTIAIIADLIDVNRYTTFREIEKKARQLAVEYMKMKLTDVEKLFLSGDGFEQDAERLRGGDADFIAMRDQAKSGVSEITDQLVSEFENYLKQLNPKAFRAFQQRQRAKYQAEAEKRIANRILSTVRTIIQLEKDASFNIKQANWQYAMTEQLVLELLNMMEGLAMNAQMDYDDKSKLMGANAEAALTHQIPLIVGKIWEIESTYRNAAQLGISSLNSYRSMLEYNHHVNEAMENFAVRSGLVDGKKLFSENELILIHDEMVKFLISPNDKTMDQFEQVQILIDRLEELLPELKDREILLNYEQEFSHDFDGNSETLEITEEGR</sequence>
<gene>
    <name evidence="2" type="ORF">G195_008683</name>
</gene>
<dbReference type="AlphaFoldDB" id="A0A8J4S829"/>
<comment type="caution">
    <text evidence="2">The sequence shown here is derived from an EMBL/GenBank/DDBJ whole genome shotgun (WGS) entry which is preliminary data.</text>
</comment>
<name>A0A8J4S829_9STRA</name>
<proteinExistence type="predicted"/>
<dbReference type="EMBL" id="AOFI03000326">
    <property type="protein sequence ID" value="KAF4318072.1"/>
    <property type="molecule type" value="Genomic_DNA"/>
</dbReference>